<proteinExistence type="predicted"/>
<accession>A0ABZ3ESG0</accession>
<evidence type="ECO:0000313" key="2">
    <source>
        <dbReference type="Proteomes" id="UP001451571"/>
    </source>
</evidence>
<keyword evidence="2" id="KW-1185">Reference proteome</keyword>
<name>A0ABZ3ESG0_9FIRM</name>
<protein>
    <submittedName>
        <fullName evidence="1">Uncharacterized protein</fullName>
    </submittedName>
</protein>
<dbReference type="Proteomes" id="UP001451571">
    <property type="component" value="Chromosome"/>
</dbReference>
<organism evidence="1 2">
    <name type="scientific">Kineothrix sedimenti</name>
    <dbReference type="NCBI Taxonomy" id="3123317"/>
    <lineage>
        <taxon>Bacteria</taxon>
        <taxon>Bacillati</taxon>
        <taxon>Bacillota</taxon>
        <taxon>Clostridia</taxon>
        <taxon>Lachnospirales</taxon>
        <taxon>Lachnospiraceae</taxon>
        <taxon>Kineothrix</taxon>
    </lineage>
</organism>
<reference evidence="1 2" key="1">
    <citation type="submission" date="2024-02" db="EMBL/GenBank/DDBJ databases">
        <title>Bacterial strain from lacustrine sediment.</title>
        <authorList>
            <person name="Petit C."/>
            <person name="Fadhlaoui K."/>
        </authorList>
    </citation>
    <scope>NUCLEOTIDE SEQUENCE [LARGE SCALE GENOMIC DNA]</scope>
    <source>
        <strain evidence="1 2">IPX-CK</strain>
    </source>
</reference>
<gene>
    <name evidence="1" type="ORF">V6984_16880</name>
</gene>
<dbReference type="EMBL" id="CP146256">
    <property type="protein sequence ID" value="XAH73166.1"/>
    <property type="molecule type" value="Genomic_DNA"/>
</dbReference>
<sequence length="111" mass="12858">MKRKDEALRLFNLIPDGHTEPLQRPSNTYTDRILRTMIEDANKKGDCIINVGHGIYRPVPGDPVDEAELKRYLASELSRARKVLHKRMCMNNAFTERKDNEILTNHTRKIG</sequence>
<dbReference type="RefSeq" id="WP_342756773.1">
    <property type="nucleotide sequence ID" value="NZ_CP146256.1"/>
</dbReference>
<evidence type="ECO:0000313" key="1">
    <source>
        <dbReference type="EMBL" id="XAH73166.1"/>
    </source>
</evidence>